<keyword evidence="3" id="KW-1185">Reference proteome</keyword>
<evidence type="ECO:0000256" key="1">
    <source>
        <dbReference type="ARBA" id="ARBA00023002"/>
    </source>
</evidence>
<dbReference type="Gene3D" id="3.50.50.60">
    <property type="entry name" value="FAD/NAD(P)-binding domain"/>
    <property type="match status" value="1"/>
</dbReference>
<accession>A0A167VPX7</accession>
<dbReference type="GO" id="GO:0050660">
    <property type="term" value="F:flavin adenine dinucleotide binding"/>
    <property type="evidence" value="ECO:0007669"/>
    <property type="project" value="TreeGrafter"/>
</dbReference>
<dbReference type="PANTHER" id="PTHR43539:SF24">
    <property type="entry name" value="FAD_NAD(P)-BINDING DOMAIN-CONTAINING PROTEIN-RELATED"/>
    <property type="match status" value="1"/>
</dbReference>
<dbReference type="GO" id="GO:0004497">
    <property type="term" value="F:monooxygenase activity"/>
    <property type="evidence" value="ECO:0007669"/>
    <property type="project" value="UniProtKB-KW"/>
</dbReference>
<protein>
    <submittedName>
        <fullName evidence="2">Flavin monooxygenase-like protein</fullName>
    </submittedName>
</protein>
<keyword evidence="2" id="KW-0503">Monooxygenase</keyword>
<dbReference type="AlphaFoldDB" id="A0A167VPX7"/>
<gene>
    <name evidence="2" type="ORF">AAP_05321</name>
</gene>
<dbReference type="PANTHER" id="PTHR43539">
    <property type="entry name" value="FLAVIN-BINDING MONOOXYGENASE-LIKE PROTEIN (AFU_ORTHOLOGUE AFUA_4G09220)"/>
    <property type="match status" value="1"/>
</dbReference>
<dbReference type="Pfam" id="PF13738">
    <property type="entry name" value="Pyr_redox_3"/>
    <property type="match status" value="1"/>
</dbReference>
<dbReference type="InterPro" id="IPR036188">
    <property type="entry name" value="FAD/NAD-bd_sf"/>
</dbReference>
<comment type="caution">
    <text evidence="2">The sequence shown here is derived from an EMBL/GenBank/DDBJ whole genome shotgun (WGS) entry which is preliminary data.</text>
</comment>
<dbReference type="SUPFAM" id="SSF51905">
    <property type="entry name" value="FAD/NAD(P)-binding domain"/>
    <property type="match status" value="2"/>
</dbReference>
<dbReference type="OrthoDB" id="74360at2759"/>
<dbReference type="VEuPathDB" id="FungiDB:AAP_05321"/>
<name>A0A167VPX7_9EURO</name>
<dbReference type="Proteomes" id="UP000242877">
    <property type="component" value="Unassembled WGS sequence"/>
</dbReference>
<dbReference type="EMBL" id="AZGZ01000030">
    <property type="protein sequence ID" value="KZZ87837.1"/>
    <property type="molecule type" value="Genomic_DNA"/>
</dbReference>
<evidence type="ECO:0000313" key="2">
    <source>
        <dbReference type="EMBL" id="KZZ87837.1"/>
    </source>
</evidence>
<organism evidence="2 3">
    <name type="scientific">Ascosphaera apis ARSEF 7405</name>
    <dbReference type="NCBI Taxonomy" id="392613"/>
    <lineage>
        <taxon>Eukaryota</taxon>
        <taxon>Fungi</taxon>
        <taxon>Dikarya</taxon>
        <taxon>Ascomycota</taxon>
        <taxon>Pezizomycotina</taxon>
        <taxon>Eurotiomycetes</taxon>
        <taxon>Eurotiomycetidae</taxon>
        <taxon>Onygenales</taxon>
        <taxon>Ascosphaeraceae</taxon>
        <taxon>Ascosphaera</taxon>
    </lineage>
</organism>
<dbReference type="InterPro" id="IPR050982">
    <property type="entry name" value="Auxin_biosynth/cation_transpt"/>
</dbReference>
<dbReference type="PRINTS" id="PR00411">
    <property type="entry name" value="PNDRDTASEI"/>
</dbReference>
<keyword evidence="1" id="KW-0560">Oxidoreductase</keyword>
<reference evidence="2 3" key="1">
    <citation type="journal article" date="2016" name="Genome Biol. Evol.">
        <title>Divergent and convergent evolution of fungal pathogenicity.</title>
        <authorList>
            <person name="Shang Y."/>
            <person name="Xiao G."/>
            <person name="Zheng P."/>
            <person name="Cen K."/>
            <person name="Zhan S."/>
            <person name="Wang C."/>
        </authorList>
    </citation>
    <scope>NUCLEOTIDE SEQUENCE [LARGE SCALE GENOMIC DNA]</scope>
    <source>
        <strain evidence="2 3">ARSEF 7405</strain>
    </source>
</reference>
<proteinExistence type="predicted"/>
<sequence>MDATIPATPLVTQGDVNLQSILQNWLKEAESALSSVQEAGQFDASKLFHEDSWWRDHLALQWDYRTIKGRDSITQFLAQHQKEAQLTSFQLRTEGLHPPALEQPCPDVQWLRGIFTFETKHGLGTGVLRLTQNAQTKDWKAYAVYTSLQEFKQFREPLGHRRPEGNLHNLPSGQGTCTWAEKREIEKAFEHAQPTVLVVGGGQAGLETAARLGACGISCLIVERNPRIGDNWRNRYKTLTTHDPVATCHMPYLPFPKTWPQFTPKDKLADWFEAYASIMELNVWTSSAVVGGKYDEKKQEWSIDIQKTNDGKPSNVTLHPRHIVWATGHSGEPKVPQFPGQESFEGQVYHASKHHDASQHDVKGKKVIVVGTGNSGHDIAENFYFAGADVTMLQRSATYVCTQEKGLFMFSAGLKDENCLSIEDADIIGESLPIPVQLTLGEQLTKKIEEEERDVLTGLEKAGFKLDRTPLWKKYLTKGGGYYIDIGCSKLIIDGKIKIHHSPNGIKGFGKKELMLADDTALPADIVVLATGYDNMRTTVRKVLGDEIADQLQDVWDLDSEGELNAMWRPSGLKHFWYMAGNLALCRPYSKFLALQIAAIERGFNKQ</sequence>
<evidence type="ECO:0000313" key="3">
    <source>
        <dbReference type="Proteomes" id="UP000242877"/>
    </source>
</evidence>